<keyword evidence="2" id="KW-0812">Transmembrane</keyword>
<dbReference type="EMBL" id="AP023355">
    <property type="protein sequence ID" value="BCJ39298.1"/>
    <property type="molecule type" value="Genomic_DNA"/>
</dbReference>
<keyword evidence="4" id="KW-1185">Reference proteome</keyword>
<keyword evidence="2" id="KW-1133">Transmembrane helix</keyword>
<sequence length="72" mass="7495">MNATLYAATLGTALVVGLAALAGLTIYLLDRATSRRSAVVARDPYAQASALAAQRRPPAGRSAGGGEPWRRR</sequence>
<feature type="compositionally biased region" description="Gly residues" evidence="1">
    <location>
        <begin position="62"/>
        <end position="72"/>
    </location>
</feature>
<evidence type="ECO:0000256" key="2">
    <source>
        <dbReference type="SAM" id="Phobius"/>
    </source>
</evidence>
<accession>A0A7R7DWR4</accession>
<evidence type="ECO:0000256" key="1">
    <source>
        <dbReference type="SAM" id="MobiDB-lite"/>
    </source>
</evidence>
<name>A0A7R7DWR4_9ACTN</name>
<dbReference type="Proteomes" id="UP000611640">
    <property type="component" value="Chromosome"/>
</dbReference>
<reference evidence="3 4" key="1">
    <citation type="submission" date="2020-08" db="EMBL/GenBank/DDBJ databases">
        <title>Whole genome shotgun sequence of Actinocatenispora thailandica NBRC 105041.</title>
        <authorList>
            <person name="Komaki H."/>
            <person name="Tamura T."/>
        </authorList>
    </citation>
    <scope>NUCLEOTIDE SEQUENCE [LARGE SCALE GENOMIC DNA]</scope>
    <source>
        <strain evidence="3 4">NBRC 105041</strain>
    </source>
</reference>
<dbReference type="KEGG" id="atl:Athai_68010"/>
<feature type="region of interest" description="Disordered" evidence="1">
    <location>
        <begin position="50"/>
        <end position="72"/>
    </location>
</feature>
<protein>
    <submittedName>
        <fullName evidence="3">Uncharacterized protein</fullName>
    </submittedName>
</protein>
<evidence type="ECO:0000313" key="4">
    <source>
        <dbReference type="Proteomes" id="UP000611640"/>
    </source>
</evidence>
<dbReference type="RefSeq" id="WP_203965194.1">
    <property type="nucleotide sequence ID" value="NZ_AP023355.1"/>
</dbReference>
<feature type="transmembrane region" description="Helical" evidence="2">
    <location>
        <begin position="6"/>
        <end position="29"/>
    </location>
</feature>
<keyword evidence="2" id="KW-0472">Membrane</keyword>
<evidence type="ECO:0000313" key="3">
    <source>
        <dbReference type="EMBL" id="BCJ39298.1"/>
    </source>
</evidence>
<proteinExistence type="predicted"/>
<dbReference type="AlphaFoldDB" id="A0A7R7DWR4"/>
<organism evidence="3 4">
    <name type="scientific">Actinocatenispora thailandica</name>
    <dbReference type="NCBI Taxonomy" id="227318"/>
    <lineage>
        <taxon>Bacteria</taxon>
        <taxon>Bacillati</taxon>
        <taxon>Actinomycetota</taxon>
        <taxon>Actinomycetes</taxon>
        <taxon>Micromonosporales</taxon>
        <taxon>Micromonosporaceae</taxon>
        <taxon>Actinocatenispora</taxon>
    </lineage>
</organism>
<feature type="compositionally biased region" description="Low complexity" evidence="1">
    <location>
        <begin position="52"/>
        <end position="61"/>
    </location>
</feature>
<gene>
    <name evidence="3" type="ORF">Athai_68010</name>
</gene>